<feature type="domain" description="RING-type" evidence="11">
    <location>
        <begin position="41"/>
        <end position="82"/>
    </location>
</feature>
<dbReference type="PANTHER" id="PTHR46077:SF1">
    <property type="entry name" value="TOP1 BINDING ARGININE_SERINE RICH PROTEIN, E3 UBIQUITIN LIGASE"/>
    <property type="match status" value="1"/>
</dbReference>
<dbReference type="GO" id="GO:0000209">
    <property type="term" value="P:protein polyubiquitination"/>
    <property type="evidence" value="ECO:0007669"/>
    <property type="project" value="TreeGrafter"/>
</dbReference>
<evidence type="ECO:0000313" key="12">
    <source>
        <dbReference type="EMBL" id="KAJ8429794.1"/>
    </source>
</evidence>
<evidence type="ECO:0000256" key="7">
    <source>
        <dbReference type="ARBA" id="ARBA00023015"/>
    </source>
</evidence>
<keyword evidence="6" id="KW-0862">Zinc</keyword>
<evidence type="ECO:0000256" key="5">
    <source>
        <dbReference type="ARBA" id="ARBA00022771"/>
    </source>
</evidence>
<dbReference type="PANTHER" id="PTHR46077">
    <property type="entry name" value="E3 UBIQUITIN-PROTEIN LIGASE TOPORS"/>
    <property type="match status" value="1"/>
</dbReference>
<evidence type="ECO:0000256" key="3">
    <source>
        <dbReference type="ARBA" id="ARBA00022679"/>
    </source>
</evidence>
<keyword evidence="3" id="KW-0808">Transferase</keyword>
<keyword evidence="7" id="KW-0805">Transcription regulation</keyword>
<comment type="caution">
    <text evidence="12">The sequence shown here is derived from an EMBL/GenBank/DDBJ whole genome shotgun (WGS) entry which is preliminary data.</text>
</comment>
<evidence type="ECO:0000256" key="6">
    <source>
        <dbReference type="ARBA" id="ARBA00022833"/>
    </source>
</evidence>
<keyword evidence="8" id="KW-0804">Transcription</keyword>
<evidence type="ECO:0000259" key="11">
    <source>
        <dbReference type="PROSITE" id="PS50089"/>
    </source>
</evidence>
<evidence type="ECO:0000256" key="10">
    <source>
        <dbReference type="SAM" id="MobiDB-lite"/>
    </source>
</evidence>
<feature type="compositionally biased region" description="Polar residues" evidence="10">
    <location>
        <begin position="190"/>
        <end position="201"/>
    </location>
</feature>
<feature type="region of interest" description="Disordered" evidence="10">
    <location>
        <begin position="1"/>
        <end position="29"/>
    </location>
</feature>
<sequence length="237" mass="27024">MELESPSPSGTSQFPQSQRRHQKLKKPSWSRISGAIKGRTCPICLSHIAAHRPAVIAPCFHAYCLACLLRWTNYKRTCPLCNSHFDSYFTSHSFPSSRTFQRHRLLPLRPPSDHSPGRRESDSTPMEVVGVLRRTREEINAANRRSRPMPRRRSFLRLGSLSSEEIAERILQWRASIYRLGLQAVPFENRNPSDPHSSTGTAARGEESQQHNEQANSDWRRATVHDFWQEEGLAAAG</sequence>
<organism evidence="12 13">
    <name type="scientific">Carnegiea gigantea</name>
    <dbReference type="NCBI Taxonomy" id="171969"/>
    <lineage>
        <taxon>Eukaryota</taxon>
        <taxon>Viridiplantae</taxon>
        <taxon>Streptophyta</taxon>
        <taxon>Embryophyta</taxon>
        <taxon>Tracheophyta</taxon>
        <taxon>Spermatophyta</taxon>
        <taxon>Magnoliopsida</taxon>
        <taxon>eudicotyledons</taxon>
        <taxon>Gunneridae</taxon>
        <taxon>Pentapetalae</taxon>
        <taxon>Caryophyllales</taxon>
        <taxon>Cactineae</taxon>
        <taxon>Cactaceae</taxon>
        <taxon>Cactoideae</taxon>
        <taxon>Echinocereeae</taxon>
        <taxon>Carnegiea</taxon>
    </lineage>
</organism>
<dbReference type="SUPFAM" id="SSF57850">
    <property type="entry name" value="RING/U-box"/>
    <property type="match status" value="1"/>
</dbReference>
<dbReference type="EC" id="2.3.2.27" evidence="2"/>
<dbReference type="PROSITE" id="PS00518">
    <property type="entry name" value="ZF_RING_1"/>
    <property type="match status" value="1"/>
</dbReference>
<dbReference type="GO" id="GO:0008270">
    <property type="term" value="F:zinc ion binding"/>
    <property type="evidence" value="ECO:0007669"/>
    <property type="project" value="UniProtKB-KW"/>
</dbReference>
<evidence type="ECO:0000256" key="1">
    <source>
        <dbReference type="ARBA" id="ARBA00000900"/>
    </source>
</evidence>
<keyword evidence="13" id="KW-1185">Reference proteome</keyword>
<dbReference type="PROSITE" id="PS50089">
    <property type="entry name" value="ZF_RING_2"/>
    <property type="match status" value="1"/>
</dbReference>
<reference evidence="12" key="1">
    <citation type="submission" date="2022-04" db="EMBL/GenBank/DDBJ databases">
        <title>Carnegiea gigantea Genome sequencing and assembly v2.</title>
        <authorList>
            <person name="Copetti D."/>
            <person name="Sanderson M.J."/>
            <person name="Burquez A."/>
            <person name="Wojciechowski M.F."/>
        </authorList>
    </citation>
    <scope>NUCLEOTIDE SEQUENCE</scope>
    <source>
        <strain evidence="12">SGP5-SGP5p</strain>
        <tissue evidence="12">Aerial part</tissue>
    </source>
</reference>
<dbReference type="Gene3D" id="3.30.40.10">
    <property type="entry name" value="Zinc/RING finger domain, C3HC4 (zinc finger)"/>
    <property type="match status" value="1"/>
</dbReference>
<dbReference type="SMART" id="SM00184">
    <property type="entry name" value="RING"/>
    <property type="match status" value="1"/>
</dbReference>
<evidence type="ECO:0000256" key="2">
    <source>
        <dbReference type="ARBA" id="ARBA00012483"/>
    </source>
</evidence>
<name>A0A9Q1Q5V1_9CARY</name>
<accession>A0A9Q1Q5V1</accession>
<gene>
    <name evidence="12" type="ORF">Cgig2_015626</name>
</gene>
<dbReference type="GO" id="GO:0061630">
    <property type="term" value="F:ubiquitin protein ligase activity"/>
    <property type="evidence" value="ECO:0007669"/>
    <property type="project" value="UniProtKB-EC"/>
</dbReference>
<dbReference type="OrthoDB" id="5600418at2759"/>
<dbReference type="InterPro" id="IPR013083">
    <property type="entry name" value="Znf_RING/FYVE/PHD"/>
</dbReference>
<keyword evidence="4" id="KW-0479">Metal-binding</keyword>
<dbReference type="GO" id="GO:0006513">
    <property type="term" value="P:protein monoubiquitination"/>
    <property type="evidence" value="ECO:0007669"/>
    <property type="project" value="TreeGrafter"/>
</dbReference>
<feature type="compositionally biased region" description="Basic residues" evidence="10">
    <location>
        <begin position="18"/>
        <end position="28"/>
    </location>
</feature>
<evidence type="ECO:0000256" key="4">
    <source>
        <dbReference type="ARBA" id="ARBA00022723"/>
    </source>
</evidence>
<dbReference type="EMBL" id="JAKOGI010000857">
    <property type="protein sequence ID" value="KAJ8429794.1"/>
    <property type="molecule type" value="Genomic_DNA"/>
</dbReference>
<evidence type="ECO:0000256" key="9">
    <source>
        <dbReference type="PROSITE-ProRule" id="PRU00175"/>
    </source>
</evidence>
<dbReference type="Pfam" id="PF13639">
    <property type="entry name" value="zf-RING_2"/>
    <property type="match status" value="1"/>
</dbReference>
<dbReference type="AlphaFoldDB" id="A0A9Q1Q5V1"/>
<evidence type="ECO:0000313" key="13">
    <source>
        <dbReference type="Proteomes" id="UP001153076"/>
    </source>
</evidence>
<feature type="compositionally biased region" description="Polar residues" evidence="10">
    <location>
        <begin position="1"/>
        <end position="17"/>
    </location>
</feature>
<comment type="catalytic activity">
    <reaction evidence="1">
        <text>S-ubiquitinyl-[E2 ubiquitin-conjugating enzyme]-L-cysteine + [acceptor protein]-L-lysine = [E2 ubiquitin-conjugating enzyme]-L-cysteine + N(6)-ubiquitinyl-[acceptor protein]-L-lysine.</text>
        <dbReference type="EC" id="2.3.2.27"/>
    </reaction>
</comment>
<dbReference type="InterPro" id="IPR001841">
    <property type="entry name" value="Znf_RING"/>
</dbReference>
<proteinExistence type="predicted"/>
<dbReference type="InterPro" id="IPR017907">
    <property type="entry name" value="Znf_RING_CS"/>
</dbReference>
<feature type="region of interest" description="Disordered" evidence="10">
    <location>
        <begin position="187"/>
        <end position="221"/>
    </location>
</feature>
<evidence type="ECO:0000256" key="8">
    <source>
        <dbReference type="ARBA" id="ARBA00023163"/>
    </source>
</evidence>
<dbReference type="Proteomes" id="UP001153076">
    <property type="component" value="Unassembled WGS sequence"/>
</dbReference>
<keyword evidence="5 9" id="KW-0863">Zinc-finger</keyword>
<protein>
    <recommendedName>
        <fullName evidence="2">RING-type E3 ubiquitin transferase</fullName>
        <ecNumber evidence="2">2.3.2.27</ecNumber>
    </recommendedName>
</protein>